<evidence type="ECO:0000256" key="5">
    <source>
        <dbReference type="ARBA" id="ARBA00012109"/>
    </source>
</evidence>
<dbReference type="InterPro" id="IPR002402">
    <property type="entry name" value="Cyt_P450_E_grp-II"/>
</dbReference>
<evidence type="ECO:0000313" key="18">
    <source>
        <dbReference type="EMBL" id="KOB74091.1"/>
    </source>
</evidence>
<comment type="similarity">
    <text evidence="4 16">Belongs to the cytochrome P450 family.</text>
</comment>
<dbReference type="InterPro" id="IPR017972">
    <property type="entry name" value="Cyt_P450_CS"/>
</dbReference>
<accession>A0A0L7LFV8</accession>
<dbReference type="Pfam" id="PF00067">
    <property type="entry name" value="p450"/>
    <property type="match status" value="2"/>
</dbReference>
<dbReference type="InterPro" id="IPR050476">
    <property type="entry name" value="Insect_CytP450_Detox"/>
</dbReference>
<proteinExistence type="inferred from homology"/>
<keyword evidence="13 17" id="KW-0472">Membrane</keyword>
<dbReference type="EC" id="1.14.14.1" evidence="5"/>
<comment type="catalytic activity">
    <reaction evidence="14">
        <text>an organic molecule + reduced [NADPH--hemoprotein reductase] + O2 = an alcohol + oxidized [NADPH--hemoprotein reductase] + H2O + H(+)</text>
        <dbReference type="Rhea" id="RHEA:17149"/>
        <dbReference type="Rhea" id="RHEA-COMP:11964"/>
        <dbReference type="Rhea" id="RHEA-COMP:11965"/>
        <dbReference type="ChEBI" id="CHEBI:15377"/>
        <dbReference type="ChEBI" id="CHEBI:15378"/>
        <dbReference type="ChEBI" id="CHEBI:15379"/>
        <dbReference type="ChEBI" id="CHEBI:30879"/>
        <dbReference type="ChEBI" id="CHEBI:57618"/>
        <dbReference type="ChEBI" id="CHEBI:58210"/>
        <dbReference type="ChEBI" id="CHEBI:142491"/>
        <dbReference type="EC" id="1.14.14.1"/>
    </reaction>
</comment>
<dbReference type="GO" id="GO:0016712">
    <property type="term" value="F:oxidoreductase activity, acting on paired donors, with incorporation or reduction of molecular oxygen, reduced flavin or flavoprotein as one donor, and incorporation of one atom of oxygen"/>
    <property type="evidence" value="ECO:0007669"/>
    <property type="project" value="UniProtKB-EC"/>
</dbReference>
<protein>
    <recommendedName>
        <fullName evidence="5">unspecific monooxygenase</fullName>
        <ecNumber evidence="5">1.14.14.1</ecNumber>
    </recommendedName>
</protein>
<name>A0A0L7LFV8_OPEBR</name>
<comment type="cofactor">
    <cofactor evidence="1 15">
        <name>heme</name>
        <dbReference type="ChEBI" id="CHEBI:30413"/>
    </cofactor>
</comment>
<evidence type="ECO:0000256" key="2">
    <source>
        <dbReference type="ARBA" id="ARBA00004174"/>
    </source>
</evidence>
<feature type="transmembrane region" description="Helical" evidence="17">
    <location>
        <begin position="79"/>
        <end position="98"/>
    </location>
</feature>
<dbReference type="GO" id="GO:0005506">
    <property type="term" value="F:iron ion binding"/>
    <property type="evidence" value="ECO:0007669"/>
    <property type="project" value="InterPro"/>
</dbReference>
<evidence type="ECO:0000256" key="17">
    <source>
        <dbReference type="SAM" id="Phobius"/>
    </source>
</evidence>
<dbReference type="Proteomes" id="UP000037510">
    <property type="component" value="Unassembled WGS sequence"/>
</dbReference>
<dbReference type="GO" id="GO:0020037">
    <property type="term" value="F:heme binding"/>
    <property type="evidence" value="ECO:0007669"/>
    <property type="project" value="InterPro"/>
</dbReference>
<organism evidence="18 19">
    <name type="scientific">Operophtera brumata</name>
    <name type="common">Winter moth</name>
    <name type="synonym">Phalaena brumata</name>
    <dbReference type="NCBI Taxonomy" id="104452"/>
    <lineage>
        <taxon>Eukaryota</taxon>
        <taxon>Metazoa</taxon>
        <taxon>Ecdysozoa</taxon>
        <taxon>Arthropoda</taxon>
        <taxon>Hexapoda</taxon>
        <taxon>Insecta</taxon>
        <taxon>Pterygota</taxon>
        <taxon>Neoptera</taxon>
        <taxon>Endopterygota</taxon>
        <taxon>Lepidoptera</taxon>
        <taxon>Glossata</taxon>
        <taxon>Ditrysia</taxon>
        <taxon>Geometroidea</taxon>
        <taxon>Geometridae</taxon>
        <taxon>Larentiinae</taxon>
        <taxon>Operophtera</taxon>
    </lineage>
</organism>
<dbReference type="AlphaFoldDB" id="A0A0L7LFV8"/>
<evidence type="ECO:0000256" key="13">
    <source>
        <dbReference type="ARBA" id="ARBA00023136"/>
    </source>
</evidence>
<comment type="caution">
    <text evidence="18">The sequence shown here is derived from an EMBL/GenBank/DDBJ whole genome shotgun (WGS) entry which is preliminary data.</text>
</comment>
<evidence type="ECO:0000256" key="12">
    <source>
        <dbReference type="ARBA" id="ARBA00023033"/>
    </source>
</evidence>
<feature type="binding site" description="axial binding residue" evidence="15">
    <location>
        <position position="403"/>
    </location>
    <ligand>
        <name>heme</name>
        <dbReference type="ChEBI" id="CHEBI:30413"/>
    </ligand>
    <ligandPart>
        <name>Fe</name>
        <dbReference type="ChEBI" id="CHEBI:18248"/>
    </ligandPart>
</feature>
<comment type="subcellular location">
    <subcellularLocation>
        <location evidence="3">Endoplasmic reticulum membrane</location>
        <topology evidence="3">Peripheral membrane protein</topology>
    </subcellularLocation>
    <subcellularLocation>
        <location evidence="2">Microsome membrane</location>
        <topology evidence="2">Peripheral membrane protein</topology>
    </subcellularLocation>
</comment>
<dbReference type="InterPro" id="IPR001128">
    <property type="entry name" value="Cyt_P450"/>
</dbReference>
<gene>
    <name evidence="18" type="ORF">OBRU01_04023</name>
</gene>
<evidence type="ECO:0000256" key="16">
    <source>
        <dbReference type="RuleBase" id="RU000461"/>
    </source>
</evidence>
<evidence type="ECO:0000313" key="19">
    <source>
        <dbReference type="Proteomes" id="UP000037510"/>
    </source>
</evidence>
<keyword evidence="9" id="KW-0492">Microsome</keyword>
<dbReference type="PROSITE" id="PS00086">
    <property type="entry name" value="CYTOCHROME_P450"/>
    <property type="match status" value="1"/>
</dbReference>
<keyword evidence="12 16" id="KW-0503">Monooxygenase</keyword>
<dbReference type="Gene3D" id="1.10.630.10">
    <property type="entry name" value="Cytochrome P450"/>
    <property type="match status" value="2"/>
</dbReference>
<keyword evidence="6 15" id="KW-0349">Heme</keyword>
<evidence type="ECO:0000256" key="10">
    <source>
        <dbReference type="ARBA" id="ARBA00023002"/>
    </source>
</evidence>
<feature type="transmembrane region" description="Helical" evidence="17">
    <location>
        <begin position="268"/>
        <end position="287"/>
    </location>
</feature>
<sequence>MGKGQLFFYRNSFRTKRNKAQCEFVTQKQRRELLRCDFVWQGAGSSEHSSTDSHRNVALLTARPHTTASALNTNMSLNFIQTLLVFIVIGVSLFYMYLRRNYAYWKNRGVPYEEPNILLGNLSFIMRKSVWEYFLELRQKYSTKDYIGIFLGWKPTLVVQTPELARKILTKDFDYFQNRLIRSSYSSDPLGALNLFTVKLMNGNATELVHKIQRDHIDNNEAVNLKELFSMYTSDTVGSTVFGIKVSALNDINSPLWYITSHMVKWTFWRGLEFSIIFFTPALAALLRLKLFSQPATEYIKKLFWDVVKEQLADDLMLAQAAIFILGSIETSSTTLSYCMHELDERVTVEKGTPVFVNVMALHYDPKVFPNPEQWNPDRMSNVAESDNLQFSFVPFGDGPHFCIALASGTTE</sequence>
<keyword evidence="17" id="KW-0812">Transmembrane</keyword>
<evidence type="ECO:0000256" key="6">
    <source>
        <dbReference type="ARBA" id="ARBA00022617"/>
    </source>
</evidence>
<evidence type="ECO:0000256" key="9">
    <source>
        <dbReference type="ARBA" id="ARBA00022848"/>
    </source>
</evidence>
<keyword evidence="17" id="KW-1133">Transmembrane helix</keyword>
<evidence type="ECO:0000256" key="1">
    <source>
        <dbReference type="ARBA" id="ARBA00001971"/>
    </source>
</evidence>
<evidence type="ECO:0000256" key="15">
    <source>
        <dbReference type="PIRSR" id="PIRSR602402-1"/>
    </source>
</evidence>
<dbReference type="STRING" id="104452.A0A0L7LFV8"/>
<dbReference type="InterPro" id="IPR036396">
    <property type="entry name" value="Cyt_P450_sf"/>
</dbReference>
<keyword evidence="11 15" id="KW-0408">Iron</keyword>
<keyword evidence="19" id="KW-1185">Reference proteome</keyword>
<evidence type="ECO:0000256" key="4">
    <source>
        <dbReference type="ARBA" id="ARBA00010617"/>
    </source>
</evidence>
<evidence type="ECO:0000256" key="3">
    <source>
        <dbReference type="ARBA" id="ARBA00004406"/>
    </source>
</evidence>
<dbReference type="SUPFAM" id="SSF48264">
    <property type="entry name" value="Cytochrome P450"/>
    <property type="match status" value="1"/>
</dbReference>
<dbReference type="PANTHER" id="PTHR24292:SF45">
    <property type="entry name" value="CYTOCHROME P450 6G1-RELATED"/>
    <property type="match status" value="1"/>
</dbReference>
<evidence type="ECO:0000256" key="11">
    <source>
        <dbReference type="ARBA" id="ARBA00023004"/>
    </source>
</evidence>
<keyword evidence="7 15" id="KW-0479">Metal-binding</keyword>
<evidence type="ECO:0000256" key="7">
    <source>
        <dbReference type="ARBA" id="ARBA00022723"/>
    </source>
</evidence>
<reference evidence="18 19" key="1">
    <citation type="journal article" date="2015" name="Genome Biol. Evol.">
        <title>The genome of winter moth (Operophtera brumata) provides a genomic perspective on sexual dimorphism and phenology.</title>
        <authorList>
            <person name="Derks M.F."/>
            <person name="Smit S."/>
            <person name="Salis L."/>
            <person name="Schijlen E."/>
            <person name="Bossers A."/>
            <person name="Mateman C."/>
            <person name="Pijl A.S."/>
            <person name="de Ridder D."/>
            <person name="Groenen M.A."/>
            <person name="Visser M.E."/>
            <person name="Megens H.J."/>
        </authorList>
    </citation>
    <scope>NUCLEOTIDE SEQUENCE [LARGE SCALE GENOMIC DNA]</scope>
    <source>
        <strain evidence="18">WM2013NL</strain>
        <tissue evidence="18">Head and thorax</tissue>
    </source>
</reference>
<dbReference type="PANTHER" id="PTHR24292">
    <property type="entry name" value="CYTOCHROME P450"/>
    <property type="match status" value="1"/>
</dbReference>
<dbReference type="EMBL" id="JTDY01001357">
    <property type="protein sequence ID" value="KOB74091.1"/>
    <property type="molecule type" value="Genomic_DNA"/>
</dbReference>
<evidence type="ECO:0000256" key="8">
    <source>
        <dbReference type="ARBA" id="ARBA00022824"/>
    </source>
</evidence>
<keyword evidence="10 16" id="KW-0560">Oxidoreductase</keyword>
<dbReference type="PRINTS" id="PR00464">
    <property type="entry name" value="EP450II"/>
</dbReference>
<dbReference type="GO" id="GO:0005789">
    <property type="term" value="C:endoplasmic reticulum membrane"/>
    <property type="evidence" value="ECO:0007669"/>
    <property type="project" value="UniProtKB-SubCell"/>
</dbReference>
<evidence type="ECO:0000256" key="14">
    <source>
        <dbReference type="ARBA" id="ARBA00047827"/>
    </source>
</evidence>
<keyword evidence="8" id="KW-0256">Endoplasmic reticulum</keyword>